<name>A0A316VCY7_9BASI</name>
<dbReference type="RefSeq" id="XP_025355829.1">
    <property type="nucleotide sequence ID" value="XM_025498763.1"/>
</dbReference>
<feature type="compositionally biased region" description="Polar residues" evidence="1">
    <location>
        <begin position="470"/>
        <end position="492"/>
    </location>
</feature>
<dbReference type="InParanoid" id="A0A316VCY7"/>
<dbReference type="PANTHER" id="PTHR12419">
    <property type="entry name" value="OTU DOMAIN CONTAINING PROTEIN"/>
    <property type="match status" value="1"/>
</dbReference>
<gene>
    <name evidence="3" type="ORF">FA14DRAFT_160632</name>
</gene>
<dbReference type="PANTHER" id="PTHR12419:SF7">
    <property type="entry name" value="OTU DOMAIN-CONTAINING PROTEIN 3"/>
    <property type="match status" value="1"/>
</dbReference>
<feature type="compositionally biased region" description="Acidic residues" evidence="1">
    <location>
        <begin position="349"/>
        <end position="360"/>
    </location>
</feature>
<feature type="region of interest" description="Disordered" evidence="1">
    <location>
        <begin position="265"/>
        <end position="290"/>
    </location>
</feature>
<dbReference type="SUPFAM" id="SSF54001">
    <property type="entry name" value="Cysteine proteinases"/>
    <property type="match status" value="1"/>
</dbReference>
<dbReference type="EMBL" id="KZ819603">
    <property type="protein sequence ID" value="PWN35527.1"/>
    <property type="molecule type" value="Genomic_DNA"/>
</dbReference>
<dbReference type="InterPro" id="IPR038765">
    <property type="entry name" value="Papain-like_cys_pep_sf"/>
</dbReference>
<evidence type="ECO:0000256" key="1">
    <source>
        <dbReference type="SAM" id="MobiDB-lite"/>
    </source>
</evidence>
<dbReference type="Gene3D" id="3.90.70.80">
    <property type="match status" value="1"/>
</dbReference>
<dbReference type="InterPro" id="IPR050704">
    <property type="entry name" value="Peptidase_C85-like"/>
</dbReference>
<evidence type="ECO:0000313" key="3">
    <source>
        <dbReference type="EMBL" id="PWN35527.1"/>
    </source>
</evidence>
<reference evidence="3 4" key="1">
    <citation type="journal article" date="2018" name="Mol. Biol. Evol.">
        <title>Broad Genomic Sampling Reveals a Smut Pathogenic Ancestry of the Fungal Clade Ustilaginomycotina.</title>
        <authorList>
            <person name="Kijpornyongpan T."/>
            <person name="Mondo S.J."/>
            <person name="Barry K."/>
            <person name="Sandor L."/>
            <person name="Lee J."/>
            <person name="Lipzen A."/>
            <person name="Pangilinan J."/>
            <person name="LaButti K."/>
            <person name="Hainaut M."/>
            <person name="Henrissat B."/>
            <person name="Grigoriev I.V."/>
            <person name="Spatafora J.W."/>
            <person name="Aime M.C."/>
        </authorList>
    </citation>
    <scope>NUCLEOTIDE SEQUENCE [LARGE SCALE GENOMIC DNA]</scope>
    <source>
        <strain evidence="3 4">MCA 3882</strain>
    </source>
</reference>
<feature type="compositionally biased region" description="Low complexity" evidence="1">
    <location>
        <begin position="276"/>
        <end position="290"/>
    </location>
</feature>
<feature type="region of interest" description="Disordered" evidence="1">
    <location>
        <begin position="323"/>
        <end position="363"/>
    </location>
</feature>
<proteinExistence type="predicted"/>
<evidence type="ECO:0000313" key="4">
    <source>
        <dbReference type="Proteomes" id="UP000245771"/>
    </source>
</evidence>
<dbReference type="STRING" id="1280837.A0A316VCY7"/>
<dbReference type="Proteomes" id="UP000245771">
    <property type="component" value="Unassembled WGS sequence"/>
</dbReference>
<feature type="region of interest" description="Disordered" evidence="1">
    <location>
        <begin position="1"/>
        <end position="42"/>
    </location>
</feature>
<feature type="domain" description="OTU" evidence="2">
    <location>
        <begin position="66"/>
        <end position="187"/>
    </location>
</feature>
<accession>A0A316VCY7</accession>
<protein>
    <recommendedName>
        <fullName evidence="2">OTU domain-containing protein</fullName>
    </recommendedName>
</protein>
<sequence>MPRGQKGRRAGVAKGSSAVSGRRAAAQKNVGGERVTRSSRAKLNNGLEDPAQVEKELNAQLRSMGLYAANITGDGNCLFRALSDQLYGYPNQHAILRQSVCDYLESRSDKFAAFIDVEKPFEDYVRSMRQSGTYGGHLELSAFAHLKQKEIKIVQPGLVYVVSGDDESPQAIQERERKEHERLMAQNRSEPGSEGPPPSERALRRMRRAKKGGEPAPEVIGLSTSTLSTAFVAADRPVNNRASSPIASESTESVNEVDRQTALASAAENVDARNVPSTSATITTPPPTQISQIEAYGPLWIAYHNWEHYSSIRNINGPHAGLPRINEGRTSVSGQSATQHGASNGAPAQDDEEEDSEPTTEEALVLRSTRGYTLQQVRFYIKRHGGWEEALEAILANETVADEEGEQSSDHDAMAESQSTMLAMRPRSIARSDTMGSSNVPTPLGESTDVSARTSHSPMPDHMRDWRAVSPSSVDTVGTHSSVEGASASTHATTDDSPEASGSKLKYSSDVRRSKRNASKDPTSSLRSPKRRSRSRSPMQTGEKGGSHTPDIVGSVAANAIANISVHSGEQTPSDWADYASSPLGRISADEGESTSLAQSNKRTIRHTRTASREDPEKTPRAKTTLTPRPVTRNLSMHERKELRKAEKVRKALNAKAKREQKRTGQGSDDEGEGDRTNIRNKGRSGRPDMLSHHGDVKGFLELKI</sequence>
<keyword evidence="4" id="KW-1185">Reference proteome</keyword>
<dbReference type="GeneID" id="37020544"/>
<dbReference type="GO" id="GO:0016579">
    <property type="term" value="P:protein deubiquitination"/>
    <property type="evidence" value="ECO:0007669"/>
    <property type="project" value="TreeGrafter"/>
</dbReference>
<feature type="compositionally biased region" description="Polar residues" evidence="1">
    <location>
        <begin position="328"/>
        <end position="342"/>
    </location>
</feature>
<dbReference type="Pfam" id="PF02338">
    <property type="entry name" value="OTU"/>
    <property type="match status" value="1"/>
</dbReference>
<feature type="region of interest" description="Disordered" evidence="1">
    <location>
        <begin position="429"/>
        <end position="552"/>
    </location>
</feature>
<dbReference type="InterPro" id="IPR003323">
    <property type="entry name" value="OTU_dom"/>
</dbReference>
<feature type="compositionally biased region" description="Basic and acidic residues" evidence="1">
    <location>
        <begin position="611"/>
        <end position="620"/>
    </location>
</feature>
<evidence type="ECO:0000259" key="2">
    <source>
        <dbReference type="PROSITE" id="PS50802"/>
    </source>
</evidence>
<dbReference type="AlphaFoldDB" id="A0A316VCY7"/>
<feature type="region of interest" description="Disordered" evidence="1">
    <location>
        <begin position="569"/>
        <end position="705"/>
    </location>
</feature>
<organism evidence="3 4">
    <name type="scientific">Meira miltonrushii</name>
    <dbReference type="NCBI Taxonomy" id="1280837"/>
    <lineage>
        <taxon>Eukaryota</taxon>
        <taxon>Fungi</taxon>
        <taxon>Dikarya</taxon>
        <taxon>Basidiomycota</taxon>
        <taxon>Ustilaginomycotina</taxon>
        <taxon>Exobasidiomycetes</taxon>
        <taxon>Exobasidiales</taxon>
        <taxon>Brachybasidiaceae</taxon>
        <taxon>Meira</taxon>
    </lineage>
</organism>
<dbReference type="CDD" id="cd22756">
    <property type="entry name" value="OTU_OTUD3-like"/>
    <property type="match status" value="1"/>
</dbReference>
<dbReference type="OrthoDB" id="415023at2759"/>
<dbReference type="GO" id="GO:0004843">
    <property type="term" value="F:cysteine-type deubiquitinase activity"/>
    <property type="evidence" value="ECO:0007669"/>
    <property type="project" value="TreeGrafter"/>
</dbReference>
<feature type="compositionally biased region" description="Basic and acidic residues" evidence="1">
    <location>
        <begin position="686"/>
        <end position="705"/>
    </location>
</feature>
<feature type="compositionally biased region" description="Basic and acidic residues" evidence="1">
    <location>
        <begin position="636"/>
        <end position="650"/>
    </location>
</feature>
<feature type="compositionally biased region" description="Basic residues" evidence="1">
    <location>
        <begin position="1"/>
        <end position="11"/>
    </location>
</feature>
<feature type="compositionally biased region" description="Low complexity" evidence="1">
    <location>
        <begin position="13"/>
        <end position="26"/>
    </location>
</feature>
<dbReference type="PROSITE" id="PS50802">
    <property type="entry name" value="OTU"/>
    <property type="match status" value="1"/>
</dbReference>
<feature type="compositionally biased region" description="Polar residues" evidence="1">
    <location>
        <begin position="448"/>
        <end position="457"/>
    </location>
</feature>